<organism evidence="2 3">
    <name type="scientific">Globodera pallida</name>
    <name type="common">Potato cyst nematode worm</name>
    <name type="synonym">Heterodera pallida</name>
    <dbReference type="NCBI Taxonomy" id="36090"/>
    <lineage>
        <taxon>Eukaryota</taxon>
        <taxon>Metazoa</taxon>
        <taxon>Ecdysozoa</taxon>
        <taxon>Nematoda</taxon>
        <taxon>Chromadorea</taxon>
        <taxon>Rhabditida</taxon>
        <taxon>Tylenchina</taxon>
        <taxon>Tylenchomorpha</taxon>
        <taxon>Tylenchoidea</taxon>
        <taxon>Heteroderidae</taxon>
        <taxon>Heteroderinae</taxon>
        <taxon>Globodera</taxon>
    </lineage>
</organism>
<proteinExistence type="predicted"/>
<feature type="region of interest" description="Disordered" evidence="1">
    <location>
        <begin position="141"/>
        <end position="167"/>
    </location>
</feature>
<dbReference type="WBParaSite" id="GPLIN_000665100">
    <property type="protein sequence ID" value="GPLIN_000665100"/>
    <property type="gene ID" value="GPLIN_000665100"/>
</dbReference>
<reference evidence="2" key="1">
    <citation type="submission" date="2014-05" db="EMBL/GenBank/DDBJ databases">
        <title>The genome and life-stage specific transcriptomes of Globodera pallida elucidate key aspects of plant parasitism by a cyst nematode.</title>
        <authorList>
            <person name="Cotton J.A."/>
            <person name="Lilley C.J."/>
            <person name="Jones L.M."/>
            <person name="Kikuchi T."/>
            <person name="Reid A.J."/>
            <person name="Thorpe P."/>
            <person name="Tsai I.J."/>
            <person name="Beasley H."/>
            <person name="Blok V."/>
            <person name="Cock P.J.A."/>
            <person name="Van den Akker S.E."/>
            <person name="Holroyd N."/>
            <person name="Hunt M."/>
            <person name="Mantelin S."/>
            <person name="Naghra H."/>
            <person name="Pain A."/>
            <person name="Palomares-Rius J.E."/>
            <person name="Zarowiecki M."/>
            <person name="Berriman M."/>
            <person name="Jones J.T."/>
            <person name="Urwin P.E."/>
        </authorList>
    </citation>
    <scope>NUCLEOTIDE SEQUENCE [LARGE SCALE GENOMIC DNA]</scope>
    <source>
        <strain evidence="2">Lindley</strain>
    </source>
</reference>
<evidence type="ECO:0000313" key="2">
    <source>
        <dbReference type="Proteomes" id="UP000050741"/>
    </source>
</evidence>
<protein>
    <submittedName>
        <fullName evidence="3">Uncharacterized protein</fullName>
    </submittedName>
</protein>
<reference evidence="3" key="2">
    <citation type="submission" date="2016-06" db="UniProtKB">
        <authorList>
            <consortium name="WormBaseParasite"/>
        </authorList>
    </citation>
    <scope>IDENTIFICATION</scope>
</reference>
<sequence>MQQIFRDKFENVLKKKADDLKRIRTKIEGAFIVKAGVVHVSGDPPIEESIANEQQQRHDDTFAATQHVSMDSLIDEANSPIDESIANEQQQPQDDPFVEVAIEHVSGDAPIDESIANEQIQRLDDTFVVEVAIEHVSGDAPINESIANEQQQRQDDPFVEAATEQSGDAPIDESIANEQQQPQDDTFVVEAAIEHVSGDAPIDESIVNDQRQDDTFVGEAATERDSFANEQRQDDTVVAEPATEHVSVDSLIDETNPPIDEEIGREQNATYILETATTCAHNLTKKRSPISTDTDYGLDDFTSGDDTG</sequence>
<evidence type="ECO:0000313" key="3">
    <source>
        <dbReference type="WBParaSite" id="GPLIN_000665100"/>
    </source>
</evidence>
<accession>A0A183C1A8</accession>
<dbReference type="AlphaFoldDB" id="A0A183C1A8"/>
<keyword evidence="2" id="KW-1185">Reference proteome</keyword>
<name>A0A183C1A8_GLOPA</name>
<feature type="region of interest" description="Disordered" evidence="1">
    <location>
        <begin position="286"/>
        <end position="308"/>
    </location>
</feature>
<evidence type="ECO:0000256" key="1">
    <source>
        <dbReference type="SAM" id="MobiDB-lite"/>
    </source>
</evidence>
<dbReference type="Proteomes" id="UP000050741">
    <property type="component" value="Unassembled WGS sequence"/>
</dbReference>